<name>A0AAW5C963_9FIRM</name>
<evidence type="ECO:0000313" key="2">
    <source>
        <dbReference type="EMBL" id="MCG4749071.1"/>
    </source>
</evidence>
<accession>A0AAW5C963</accession>
<dbReference type="RefSeq" id="WP_227116128.1">
    <property type="nucleotide sequence ID" value="NZ_BAABZL010000001.1"/>
</dbReference>
<dbReference type="AlphaFoldDB" id="A0AAW5C963"/>
<organism evidence="2 3">
    <name type="scientific">Enterocloster aldenensis</name>
    <dbReference type="NCBI Taxonomy" id="358742"/>
    <lineage>
        <taxon>Bacteria</taxon>
        <taxon>Bacillati</taxon>
        <taxon>Bacillota</taxon>
        <taxon>Clostridia</taxon>
        <taxon>Lachnospirales</taxon>
        <taxon>Lachnospiraceae</taxon>
        <taxon>Enterocloster</taxon>
    </lineage>
</organism>
<comment type="caution">
    <text evidence="2">The sequence shown here is derived from an EMBL/GenBank/DDBJ whole genome shotgun (WGS) entry which is preliminary data.</text>
</comment>
<keyword evidence="1" id="KW-0812">Transmembrane</keyword>
<dbReference type="GeneID" id="97206539"/>
<reference evidence="2" key="1">
    <citation type="submission" date="2022-01" db="EMBL/GenBank/DDBJ databases">
        <title>Collection of gut derived symbiotic bacterial strains cultured from healthy donors.</title>
        <authorList>
            <person name="Lin H."/>
            <person name="Kohout C."/>
            <person name="Waligurski E."/>
            <person name="Pamer E.G."/>
        </authorList>
    </citation>
    <scope>NUCLEOTIDE SEQUENCE</scope>
    <source>
        <strain evidence="2">DFI.6.55</strain>
    </source>
</reference>
<protein>
    <submittedName>
        <fullName evidence="2">Uncharacterized protein</fullName>
    </submittedName>
</protein>
<gene>
    <name evidence="2" type="ORF">L0N08_27025</name>
</gene>
<sequence length="95" mass="10402">MKTYKTLWRKAYIPVLIIALLILAAILYGIRNGGSSNGKGGNILAGASPDTSAFQMYYFDGVSVAVRRQRKAPSPRWIFLFMGSGSAIRTAMIFP</sequence>
<evidence type="ECO:0000256" key="1">
    <source>
        <dbReference type="SAM" id="Phobius"/>
    </source>
</evidence>
<dbReference type="Proteomes" id="UP001299608">
    <property type="component" value="Unassembled WGS sequence"/>
</dbReference>
<feature type="transmembrane region" description="Helical" evidence="1">
    <location>
        <begin position="12"/>
        <end position="30"/>
    </location>
</feature>
<keyword evidence="1" id="KW-1133">Transmembrane helix</keyword>
<dbReference type="EMBL" id="JAKNGE010000050">
    <property type="protein sequence ID" value="MCG4749071.1"/>
    <property type="molecule type" value="Genomic_DNA"/>
</dbReference>
<evidence type="ECO:0000313" key="3">
    <source>
        <dbReference type="Proteomes" id="UP001299608"/>
    </source>
</evidence>
<proteinExistence type="predicted"/>
<keyword evidence="1" id="KW-0472">Membrane</keyword>